<keyword evidence="6 8" id="KW-1133">Transmembrane helix</keyword>
<dbReference type="AlphaFoldDB" id="A0A073IMS0"/>
<feature type="transmembrane region" description="Helical" evidence="8">
    <location>
        <begin position="351"/>
        <end position="372"/>
    </location>
</feature>
<accession>A0A073IMS0</accession>
<dbReference type="GO" id="GO:0016763">
    <property type="term" value="F:pentosyltransferase activity"/>
    <property type="evidence" value="ECO:0007669"/>
    <property type="project" value="TreeGrafter"/>
</dbReference>
<dbReference type="EMBL" id="JMKI01000038">
    <property type="protein sequence ID" value="KEJ91643.1"/>
    <property type="molecule type" value="Genomic_DNA"/>
</dbReference>
<feature type="transmembrane region" description="Helical" evidence="8">
    <location>
        <begin position="297"/>
        <end position="314"/>
    </location>
</feature>
<dbReference type="PANTHER" id="PTHR33908:SF3">
    <property type="entry name" value="UNDECAPRENYL PHOSPHATE-ALPHA-4-AMINO-4-DEOXY-L-ARABINOSE ARABINOSYL TRANSFERASE"/>
    <property type="match status" value="1"/>
</dbReference>
<keyword evidence="12" id="KW-1185">Reference proteome</keyword>
<feature type="transmembrane region" description="Helical" evidence="8">
    <location>
        <begin position="320"/>
        <end position="339"/>
    </location>
</feature>
<evidence type="ECO:0000256" key="3">
    <source>
        <dbReference type="ARBA" id="ARBA00022676"/>
    </source>
</evidence>
<keyword evidence="4" id="KW-0808">Transferase</keyword>
<feature type="domain" description="Aminoarabinose transferase C-terminal" evidence="10">
    <location>
        <begin position="456"/>
        <end position="519"/>
    </location>
</feature>
<name>A0A073IMS0_9BACT</name>
<feature type="transmembrane region" description="Helical" evidence="8">
    <location>
        <begin position="208"/>
        <end position="226"/>
    </location>
</feature>
<evidence type="ECO:0000313" key="11">
    <source>
        <dbReference type="EMBL" id="KEJ91643.1"/>
    </source>
</evidence>
<protein>
    <recommendedName>
        <fullName evidence="13">Glycosyltransferase RgtA/B/C/D-like domain-containing protein</fullName>
    </recommendedName>
</protein>
<dbReference type="STRING" id="2754.EH55_08180"/>
<evidence type="ECO:0000313" key="12">
    <source>
        <dbReference type="Proteomes" id="UP000027665"/>
    </source>
</evidence>
<reference evidence="11 12" key="1">
    <citation type="submission" date="2014-04" db="EMBL/GenBank/DDBJ databases">
        <title>Draft Genome Sequence of Synergistes jonesii.</title>
        <authorList>
            <person name="Coil D.A."/>
            <person name="Eisen J.A."/>
            <person name="Holland-Moritz H.E."/>
        </authorList>
    </citation>
    <scope>NUCLEOTIDE SEQUENCE [LARGE SCALE GENOMIC DNA]</scope>
    <source>
        <strain evidence="11 12">78-1</strain>
    </source>
</reference>
<keyword evidence="2" id="KW-1003">Cell membrane</keyword>
<feature type="transmembrane region" description="Helical" evidence="8">
    <location>
        <begin position="117"/>
        <end position="135"/>
    </location>
</feature>
<evidence type="ECO:0008006" key="13">
    <source>
        <dbReference type="Google" id="ProtNLM"/>
    </source>
</evidence>
<dbReference type="GO" id="GO:0005886">
    <property type="term" value="C:plasma membrane"/>
    <property type="evidence" value="ECO:0007669"/>
    <property type="project" value="UniProtKB-SubCell"/>
</dbReference>
<evidence type="ECO:0000259" key="9">
    <source>
        <dbReference type="Pfam" id="PF13231"/>
    </source>
</evidence>
<dbReference type="RefSeq" id="WP_051682827.1">
    <property type="nucleotide sequence ID" value="NZ_JMKI01000038.1"/>
</dbReference>
<evidence type="ECO:0000256" key="4">
    <source>
        <dbReference type="ARBA" id="ARBA00022679"/>
    </source>
</evidence>
<evidence type="ECO:0000256" key="8">
    <source>
        <dbReference type="SAM" id="Phobius"/>
    </source>
</evidence>
<evidence type="ECO:0000256" key="1">
    <source>
        <dbReference type="ARBA" id="ARBA00004651"/>
    </source>
</evidence>
<dbReference type="InterPro" id="IPR038731">
    <property type="entry name" value="RgtA/B/C-like"/>
</dbReference>
<feature type="transmembrane region" description="Helical" evidence="8">
    <location>
        <begin position="258"/>
        <end position="285"/>
    </location>
</feature>
<evidence type="ECO:0000256" key="6">
    <source>
        <dbReference type="ARBA" id="ARBA00022989"/>
    </source>
</evidence>
<dbReference type="eggNOG" id="COG1807">
    <property type="taxonomic scope" value="Bacteria"/>
</dbReference>
<gene>
    <name evidence="11" type="ORF">EH55_08180</name>
</gene>
<sequence>MFSPIFRRNLFFAASIAALLLIYIAPLGSYPLMEPDEGRYAEIPREMIESGNYITPTLNYVKYFEKPAFLYWMNAAAFHLFGENEFAARIGCALCALGGAAAAAVLGAFIYGRAAGFLAGVVAATSLLYFAIGTINITDMPLSFFLTLAFVSFYIAHVKEEKKYYLLFYFSCAMALLTKGLVGVVLPGTAIFCYIIATRQWKLFYKPLWLPGIILFFAAGAPWFYLVCRDNPDFFNFFFVREHFVRYATKMHGRYEPFWFFFPLIPAALVPWTAFLFALFGKGSVVRSPRGGGERRAVVYLLSWFAVILLFFSFSDSKLVPYIVPCVPPLAILIGADVFRMFEDKEWHGFALPTLALFNGLLGVALLVYSFVGKEIAAADALPVAAKTGFALIAMPAAAWYYTSRGGRGFKPAIRALVLCSLLFVWGIEGIYGIVAPQRTMRDVSELIMKESEGSETIAAFDEVLQGIPFYTKRRVMMVGSPGELEYGAAQPEGRGWFLTKEEFMPQWNSGKKSFILVVKNGDRLEYLFPKGKIRAAKRFDVGKYVVLFNREERRE</sequence>
<dbReference type="InterPro" id="IPR040845">
    <property type="entry name" value="Arnt_C"/>
</dbReference>
<feature type="transmembrane region" description="Helical" evidence="8">
    <location>
        <begin position="164"/>
        <end position="196"/>
    </location>
</feature>
<keyword evidence="5 8" id="KW-0812">Transmembrane</keyword>
<dbReference type="OrthoDB" id="9775035at2"/>
<dbReference type="PANTHER" id="PTHR33908">
    <property type="entry name" value="MANNOSYLTRANSFERASE YKCB-RELATED"/>
    <property type="match status" value="1"/>
</dbReference>
<feature type="domain" description="Glycosyltransferase RgtA/B/C/D-like" evidence="9">
    <location>
        <begin position="66"/>
        <end position="225"/>
    </location>
</feature>
<comment type="subcellular location">
    <subcellularLocation>
        <location evidence="1">Cell membrane</location>
        <topology evidence="1">Multi-pass membrane protein</topology>
    </subcellularLocation>
</comment>
<proteinExistence type="predicted"/>
<evidence type="ECO:0000256" key="2">
    <source>
        <dbReference type="ARBA" id="ARBA00022475"/>
    </source>
</evidence>
<keyword evidence="7 8" id="KW-0472">Membrane</keyword>
<dbReference type="Pfam" id="PF18583">
    <property type="entry name" value="Arnt_C"/>
    <property type="match status" value="1"/>
</dbReference>
<dbReference type="GO" id="GO:0009103">
    <property type="term" value="P:lipopolysaccharide biosynthetic process"/>
    <property type="evidence" value="ECO:0007669"/>
    <property type="project" value="UniProtKB-ARBA"/>
</dbReference>
<dbReference type="GeneID" id="90984818"/>
<feature type="transmembrane region" description="Helical" evidence="8">
    <location>
        <begin position="384"/>
        <end position="402"/>
    </location>
</feature>
<feature type="transmembrane region" description="Helical" evidence="8">
    <location>
        <begin position="414"/>
        <end position="435"/>
    </location>
</feature>
<comment type="caution">
    <text evidence="11">The sequence shown here is derived from an EMBL/GenBank/DDBJ whole genome shotgun (WGS) entry which is preliminary data.</text>
</comment>
<dbReference type="GO" id="GO:0010041">
    <property type="term" value="P:response to iron(III) ion"/>
    <property type="evidence" value="ECO:0007669"/>
    <property type="project" value="TreeGrafter"/>
</dbReference>
<dbReference type="Pfam" id="PF13231">
    <property type="entry name" value="PMT_2"/>
    <property type="match status" value="1"/>
</dbReference>
<keyword evidence="3" id="KW-0328">Glycosyltransferase</keyword>
<evidence type="ECO:0000259" key="10">
    <source>
        <dbReference type="Pfam" id="PF18583"/>
    </source>
</evidence>
<dbReference type="Proteomes" id="UP000027665">
    <property type="component" value="Unassembled WGS sequence"/>
</dbReference>
<dbReference type="InterPro" id="IPR050297">
    <property type="entry name" value="LipidA_mod_glycosyltrf_83"/>
</dbReference>
<feature type="transmembrane region" description="Helical" evidence="8">
    <location>
        <begin position="142"/>
        <end position="158"/>
    </location>
</feature>
<feature type="transmembrane region" description="Helical" evidence="8">
    <location>
        <begin position="88"/>
        <end position="111"/>
    </location>
</feature>
<organism evidence="11 12">
    <name type="scientific">Synergistes jonesii</name>
    <dbReference type="NCBI Taxonomy" id="2754"/>
    <lineage>
        <taxon>Bacteria</taxon>
        <taxon>Thermotogati</taxon>
        <taxon>Synergistota</taxon>
        <taxon>Synergistia</taxon>
        <taxon>Synergistales</taxon>
        <taxon>Synergistaceae</taxon>
        <taxon>Synergistes</taxon>
    </lineage>
</organism>
<evidence type="ECO:0000256" key="5">
    <source>
        <dbReference type="ARBA" id="ARBA00022692"/>
    </source>
</evidence>
<evidence type="ECO:0000256" key="7">
    <source>
        <dbReference type="ARBA" id="ARBA00023136"/>
    </source>
</evidence>